<reference evidence="1" key="1">
    <citation type="submission" date="2021-10" db="EMBL/GenBank/DDBJ databases">
        <title>De novo Genome Assembly of Clathrus columnatus (Basidiomycota, Fungi) Using Illumina and Nanopore Sequence Data.</title>
        <authorList>
            <person name="Ogiso-Tanaka E."/>
            <person name="Itagaki H."/>
            <person name="Hosoya T."/>
            <person name="Hosaka K."/>
        </authorList>
    </citation>
    <scope>NUCLEOTIDE SEQUENCE</scope>
    <source>
        <strain evidence="1">MO-923</strain>
    </source>
</reference>
<evidence type="ECO:0000313" key="2">
    <source>
        <dbReference type="Proteomes" id="UP001050691"/>
    </source>
</evidence>
<name>A0AAV5AK69_9AGAM</name>
<dbReference type="PANTHER" id="PTHR37450:SF1">
    <property type="entry name" value="CIPC PROTEIN"/>
    <property type="match status" value="1"/>
</dbReference>
<comment type="caution">
    <text evidence="1">The sequence shown here is derived from an EMBL/GenBank/DDBJ whole genome shotgun (WGS) entry which is preliminary data.</text>
</comment>
<protein>
    <recommendedName>
        <fullName evidence="3">CipC-like antibiotic response protein</fullName>
    </recommendedName>
</protein>
<dbReference type="PANTHER" id="PTHR37450">
    <property type="entry name" value="CIPC PROTEIN"/>
    <property type="match status" value="1"/>
</dbReference>
<gene>
    <name evidence="1" type="ORF">Clacol_007339</name>
</gene>
<organism evidence="1 2">
    <name type="scientific">Clathrus columnatus</name>
    <dbReference type="NCBI Taxonomy" id="1419009"/>
    <lineage>
        <taxon>Eukaryota</taxon>
        <taxon>Fungi</taxon>
        <taxon>Dikarya</taxon>
        <taxon>Basidiomycota</taxon>
        <taxon>Agaricomycotina</taxon>
        <taxon>Agaricomycetes</taxon>
        <taxon>Phallomycetidae</taxon>
        <taxon>Phallales</taxon>
        <taxon>Clathraceae</taxon>
        <taxon>Clathrus</taxon>
    </lineage>
</organism>
<dbReference type="Pfam" id="PF12585">
    <property type="entry name" value="DUF3759"/>
    <property type="match status" value="1"/>
</dbReference>
<evidence type="ECO:0008006" key="3">
    <source>
        <dbReference type="Google" id="ProtNLM"/>
    </source>
</evidence>
<dbReference type="InterPro" id="IPR022234">
    <property type="entry name" value="DUF3759"/>
</dbReference>
<keyword evidence="2" id="KW-1185">Reference proteome</keyword>
<dbReference type="Proteomes" id="UP001050691">
    <property type="component" value="Unassembled WGS sequence"/>
</dbReference>
<dbReference type="AlphaFoldDB" id="A0AAV5AK69"/>
<accession>A0AAV5AK69</accession>
<sequence>MDFLNTFSPFGHDDAHNHYQDIYHTEEIQPHHKSSFTHEAIAGAAGFAAMRAYEAHLRATGEQPSHPVMKEILAGIAAAEVDKLAETKGLDWIDRHKAKKLAERQAHELAYQRYGGGTGWEYAQQQGGYAAPYNYAGGAPWGARGHEGYGAYGPPGSGGYYPQQPGGYYFPPPQGQLQGYPPVYGEQEYHHHHHHHHHG</sequence>
<proteinExistence type="predicted"/>
<evidence type="ECO:0000313" key="1">
    <source>
        <dbReference type="EMBL" id="GJJ13089.1"/>
    </source>
</evidence>
<dbReference type="EMBL" id="BPWL01000008">
    <property type="protein sequence ID" value="GJJ13089.1"/>
    <property type="molecule type" value="Genomic_DNA"/>
</dbReference>